<dbReference type="SUPFAM" id="SSF55729">
    <property type="entry name" value="Acyl-CoA N-acyltransferases (Nat)"/>
    <property type="match status" value="1"/>
</dbReference>
<reference evidence="2 3" key="1">
    <citation type="submission" date="2019-07" db="EMBL/GenBank/DDBJ databases">
        <authorList>
            <person name="Li J."/>
        </authorList>
    </citation>
    <scope>NUCLEOTIDE SEQUENCE [LARGE SCALE GENOMIC DNA]</scope>
    <source>
        <strain evidence="2 3">TKL69</strain>
    </source>
</reference>
<keyword evidence="3" id="KW-1185">Reference proteome</keyword>
<accession>A0A516KEC3</accession>
<organism evidence="2 3">
    <name type="scientific">Radiobacillus deserti</name>
    <dbReference type="NCBI Taxonomy" id="2594883"/>
    <lineage>
        <taxon>Bacteria</taxon>
        <taxon>Bacillati</taxon>
        <taxon>Bacillota</taxon>
        <taxon>Bacilli</taxon>
        <taxon>Bacillales</taxon>
        <taxon>Bacillaceae</taxon>
        <taxon>Radiobacillus</taxon>
    </lineage>
</organism>
<dbReference type="PANTHER" id="PTHR43441:SF12">
    <property type="entry name" value="RIBOSOMAL N-ACETYLTRANSFERASE YDAF-RELATED"/>
    <property type="match status" value="1"/>
</dbReference>
<dbReference type="PANTHER" id="PTHR43441">
    <property type="entry name" value="RIBOSOMAL-PROTEIN-SERINE ACETYLTRANSFERASE"/>
    <property type="match status" value="1"/>
</dbReference>
<dbReference type="InterPro" id="IPR016181">
    <property type="entry name" value="Acyl_CoA_acyltransferase"/>
</dbReference>
<dbReference type="AlphaFoldDB" id="A0A516KEC3"/>
<dbReference type="Gene3D" id="3.40.630.30">
    <property type="match status" value="1"/>
</dbReference>
<dbReference type="PROSITE" id="PS51186">
    <property type="entry name" value="GNAT"/>
    <property type="match status" value="1"/>
</dbReference>
<dbReference type="Proteomes" id="UP000315215">
    <property type="component" value="Chromosome"/>
</dbReference>
<sequence length="183" mass="21355">MFTHKIDENLALKLLEQQDAQRVFELIEQSREYLKQWLPWLDMTKDVSDTRTFIKGTRANYVENKGMTAAILYKKEIVGIAGFNELDWVNRSAVIGYWLGEPFAGKGIMTKVVHALVDLAFSELKMNRIDIRVASENRRSRAIPEKLGFSIEGTLRQAEWLYDHFVDHVVYSMLAEQWKRNDK</sequence>
<keyword evidence="2" id="KW-0808">Transferase</keyword>
<dbReference type="GO" id="GO:1990189">
    <property type="term" value="F:protein N-terminal-serine acetyltransferase activity"/>
    <property type="evidence" value="ECO:0007669"/>
    <property type="project" value="TreeGrafter"/>
</dbReference>
<feature type="domain" description="N-acetyltransferase" evidence="1">
    <location>
        <begin position="10"/>
        <end position="176"/>
    </location>
</feature>
<dbReference type="OrthoDB" id="9784707at2"/>
<dbReference type="InterPro" id="IPR000182">
    <property type="entry name" value="GNAT_dom"/>
</dbReference>
<evidence type="ECO:0000313" key="3">
    <source>
        <dbReference type="Proteomes" id="UP000315215"/>
    </source>
</evidence>
<dbReference type="InterPro" id="IPR051908">
    <property type="entry name" value="Ribosomal_N-acetyltransferase"/>
</dbReference>
<dbReference type="Pfam" id="PF13302">
    <property type="entry name" value="Acetyltransf_3"/>
    <property type="match status" value="1"/>
</dbReference>
<evidence type="ECO:0000313" key="2">
    <source>
        <dbReference type="EMBL" id="QDP39666.1"/>
    </source>
</evidence>
<gene>
    <name evidence="2" type="ORF">FN924_05425</name>
</gene>
<dbReference type="RefSeq" id="WP_143892476.1">
    <property type="nucleotide sequence ID" value="NZ_CP041666.1"/>
</dbReference>
<name>A0A516KEC3_9BACI</name>
<dbReference type="KEGG" id="aqt:FN924_05425"/>
<protein>
    <submittedName>
        <fullName evidence="2">GNAT family N-acetyltransferase</fullName>
    </submittedName>
</protein>
<evidence type="ECO:0000259" key="1">
    <source>
        <dbReference type="PROSITE" id="PS51186"/>
    </source>
</evidence>
<dbReference type="GO" id="GO:0008999">
    <property type="term" value="F:protein-N-terminal-alanine acetyltransferase activity"/>
    <property type="evidence" value="ECO:0007669"/>
    <property type="project" value="TreeGrafter"/>
</dbReference>
<proteinExistence type="predicted"/>
<dbReference type="EMBL" id="CP041666">
    <property type="protein sequence ID" value="QDP39666.1"/>
    <property type="molecule type" value="Genomic_DNA"/>
</dbReference>
<dbReference type="GO" id="GO:0005737">
    <property type="term" value="C:cytoplasm"/>
    <property type="evidence" value="ECO:0007669"/>
    <property type="project" value="TreeGrafter"/>
</dbReference>